<evidence type="ECO:0000313" key="2">
    <source>
        <dbReference type="EMBL" id="KIX01564.1"/>
    </source>
</evidence>
<organism evidence="2 3">
    <name type="scientific">Rhinocladiella mackenziei CBS 650.93</name>
    <dbReference type="NCBI Taxonomy" id="1442369"/>
    <lineage>
        <taxon>Eukaryota</taxon>
        <taxon>Fungi</taxon>
        <taxon>Dikarya</taxon>
        <taxon>Ascomycota</taxon>
        <taxon>Pezizomycotina</taxon>
        <taxon>Eurotiomycetes</taxon>
        <taxon>Chaetothyriomycetidae</taxon>
        <taxon>Chaetothyriales</taxon>
        <taxon>Herpotrichiellaceae</taxon>
        <taxon>Rhinocladiella</taxon>
    </lineage>
</organism>
<feature type="compositionally biased region" description="Polar residues" evidence="1">
    <location>
        <begin position="130"/>
        <end position="146"/>
    </location>
</feature>
<accession>A0A0D2I6X9</accession>
<feature type="region of interest" description="Disordered" evidence="1">
    <location>
        <begin position="103"/>
        <end position="146"/>
    </location>
</feature>
<reference evidence="2 3" key="1">
    <citation type="submission" date="2015-01" db="EMBL/GenBank/DDBJ databases">
        <title>The Genome Sequence of Rhinocladiella mackenzie CBS 650.93.</title>
        <authorList>
            <consortium name="The Broad Institute Genomics Platform"/>
            <person name="Cuomo C."/>
            <person name="de Hoog S."/>
            <person name="Gorbushina A."/>
            <person name="Stielow B."/>
            <person name="Teixiera M."/>
            <person name="Abouelleil A."/>
            <person name="Chapman S.B."/>
            <person name="Priest M."/>
            <person name="Young S.K."/>
            <person name="Wortman J."/>
            <person name="Nusbaum C."/>
            <person name="Birren B."/>
        </authorList>
    </citation>
    <scope>NUCLEOTIDE SEQUENCE [LARGE SCALE GENOMIC DNA]</scope>
    <source>
        <strain evidence="2 3">CBS 650.93</strain>
    </source>
</reference>
<dbReference type="RefSeq" id="XP_013268700.1">
    <property type="nucleotide sequence ID" value="XM_013413246.1"/>
</dbReference>
<gene>
    <name evidence="2" type="ORF">Z518_09290</name>
</gene>
<dbReference type="HOGENOM" id="CLU_677899_0_0_1"/>
<dbReference type="GeneID" id="25297361"/>
<keyword evidence="3" id="KW-1185">Reference proteome</keyword>
<feature type="region of interest" description="Disordered" evidence="1">
    <location>
        <begin position="299"/>
        <end position="327"/>
    </location>
</feature>
<evidence type="ECO:0008006" key="4">
    <source>
        <dbReference type="Google" id="ProtNLM"/>
    </source>
</evidence>
<dbReference type="EMBL" id="KN847481">
    <property type="protein sequence ID" value="KIX01564.1"/>
    <property type="molecule type" value="Genomic_DNA"/>
</dbReference>
<sequence length="481" mass="53003">MPTPAYRSYGRPPDYWTEVPAWPVSQPASTNHGMPNGVGPSSTLTCSSNHPNMSHSADAGTRQTSPILHWPCEFMNPSCDQEISILSPDSANHQNVSTISSPIFRGEKNSERPPSHLPNNLPANPHRRNQNMITSSSIPQNFSNNESGMVCPDDTLLEDNAATLGNWTTPNTLLEAVTPIFNEQLLSPAVSYREDEFGALLPANDLPGFQPDPDFDLFELHPDFVPPEQYSLHPTPGYAPLPEWDIPVENRLQSLTNPLVHSSSLCQHSFSHQQGESWPLVGAGGHVQSLWATPLPVDVPSSRQGVAPGASNKQWGGRSGQRDTSKDDFLVQCKSQGMSYKQIKELGAFDEAESTLRGRYRVLTKPKEARLRKPEWGEREIQLLFEGVSQCSKSNPDAGRQSAELDAVSIGQFVSKVPWKQVAEFMERRGAYRYGNATAKKKYLELLKARGIPVSVSRNEAGNVGNDMTSTEIVNEQVPQV</sequence>
<dbReference type="STRING" id="1442369.A0A0D2I6X9"/>
<evidence type="ECO:0000313" key="3">
    <source>
        <dbReference type="Proteomes" id="UP000053617"/>
    </source>
</evidence>
<dbReference type="AlphaFoldDB" id="A0A0D2I6X9"/>
<proteinExistence type="predicted"/>
<protein>
    <recommendedName>
        <fullName evidence="4">Myb-like domain-containing protein</fullName>
    </recommendedName>
</protein>
<dbReference type="OrthoDB" id="3439209at2759"/>
<name>A0A0D2I6X9_9EURO</name>
<dbReference type="VEuPathDB" id="FungiDB:Z518_09290"/>
<evidence type="ECO:0000256" key="1">
    <source>
        <dbReference type="SAM" id="MobiDB-lite"/>
    </source>
</evidence>
<feature type="compositionally biased region" description="Basic and acidic residues" evidence="1">
    <location>
        <begin position="105"/>
        <end position="114"/>
    </location>
</feature>
<dbReference type="Proteomes" id="UP000053617">
    <property type="component" value="Unassembled WGS sequence"/>
</dbReference>